<dbReference type="Proteomes" id="UP000054359">
    <property type="component" value="Unassembled WGS sequence"/>
</dbReference>
<evidence type="ECO:0000313" key="2">
    <source>
        <dbReference type="Proteomes" id="UP000054359"/>
    </source>
</evidence>
<dbReference type="AlphaFoldDB" id="A0A087U6U8"/>
<dbReference type="OMA" id="KLARICM"/>
<proteinExistence type="predicted"/>
<evidence type="ECO:0000313" key="1">
    <source>
        <dbReference type="EMBL" id="KFM73087.1"/>
    </source>
</evidence>
<accession>A0A087U6U8</accession>
<protein>
    <submittedName>
        <fullName evidence="1">Putative RNA-directed DNA polymerase from transposon X-element</fullName>
    </submittedName>
</protein>
<name>A0A087U6U8_STEMI</name>
<keyword evidence="1" id="KW-0548">Nucleotidyltransferase</keyword>
<keyword evidence="2" id="KW-1185">Reference proteome</keyword>
<dbReference type="OrthoDB" id="6437545at2759"/>
<keyword evidence="1" id="KW-0695">RNA-directed DNA polymerase</keyword>
<keyword evidence="1" id="KW-0808">Transferase</keyword>
<organism evidence="1 2">
    <name type="scientific">Stegodyphus mimosarum</name>
    <name type="common">African social velvet spider</name>
    <dbReference type="NCBI Taxonomy" id="407821"/>
    <lineage>
        <taxon>Eukaryota</taxon>
        <taxon>Metazoa</taxon>
        <taxon>Ecdysozoa</taxon>
        <taxon>Arthropoda</taxon>
        <taxon>Chelicerata</taxon>
        <taxon>Arachnida</taxon>
        <taxon>Araneae</taxon>
        <taxon>Araneomorphae</taxon>
        <taxon>Entelegynae</taxon>
        <taxon>Eresoidea</taxon>
        <taxon>Eresidae</taxon>
        <taxon>Stegodyphus</taxon>
    </lineage>
</organism>
<dbReference type="STRING" id="407821.A0A087U6U8"/>
<dbReference type="EMBL" id="KK118485">
    <property type="protein sequence ID" value="KFM73087.1"/>
    <property type="molecule type" value="Genomic_DNA"/>
</dbReference>
<sequence length="167" mass="19027">MPKLHTSNGVVYSDKDKADAIAEHLENTFTHNPEPYDEETIEKVNNTVNNFLNTPGPRNFTFLTNPRLVAEIITHQKKKKSPGDDGIHNLALQNLPINAITCLTKIINSIIKFSYYPQQWKHATIVVFAKPNKNPSFPENYRPISLLSNIAKIADKIILFYIKQKMP</sequence>
<dbReference type="PANTHER" id="PTHR19446">
    <property type="entry name" value="REVERSE TRANSCRIPTASES"/>
    <property type="match status" value="1"/>
</dbReference>
<gene>
    <name evidence="1" type="ORF">X975_17625</name>
</gene>
<dbReference type="GO" id="GO:0003964">
    <property type="term" value="F:RNA-directed DNA polymerase activity"/>
    <property type="evidence" value="ECO:0007669"/>
    <property type="project" value="UniProtKB-KW"/>
</dbReference>
<feature type="non-terminal residue" evidence="1">
    <location>
        <position position="167"/>
    </location>
</feature>
<reference evidence="1 2" key="1">
    <citation type="submission" date="2013-11" db="EMBL/GenBank/DDBJ databases">
        <title>Genome sequencing of Stegodyphus mimosarum.</title>
        <authorList>
            <person name="Bechsgaard J."/>
        </authorList>
    </citation>
    <scope>NUCLEOTIDE SEQUENCE [LARGE SCALE GENOMIC DNA]</scope>
</reference>